<evidence type="ECO:0000256" key="9">
    <source>
        <dbReference type="HAMAP-Rule" id="MF_00195"/>
    </source>
</evidence>
<comment type="caution">
    <text evidence="9">Lacks conserved residue(s) required for the propagation of feature annotation.</text>
</comment>
<comment type="function">
    <text evidence="8 9 11">GTPase that plays an essential role in the late steps of ribosome biogenesis.</text>
</comment>
<evidence type="ECO:0000256" key="7">
    <source>
        <dbReference type="ARBA" id="ARBA00032345"/>
    </source>
</evidence>
<dbReference type="HAMAP" id="MF_00195">
    <property type="entry name" value="GTPase_Der"/>
    <property type="match status" value="1"/>
</dbReference>
<dbReference type="FunFam" id="3.30.300.20:FF:000004">
    <property type="entry name" value="GTPase Der"/>
    <property type="match status" value="1"/>
</dbReference>
<evidence type="ECO:0000256" key="12">
    <source>
        <dbReference type="SAM" id="MobiDB-lite"/>
    </source>
</evidence>
<protein>
    <recommendedName>
        <fullName evidence="2 9">GTPase Der</fullName>
    </recommendedName>
    <alternativeName>
        <fullName evidence="7 9">GTP-binding protein EngA</fullName>
    </alternativeName>
</protein>
<keyword evidence="6 9" id="KW-0342">GTP-binding</keyword>
<evidence type="ECO:0000256" key="4">
    <source>
        <dbReference type="ARBA" id="ARBA00022737"/>
    </source>
</evidence>
<feature type="binding site" evidence="9">
    <location>
        <begin position="221"/>
        <end position="228"/>
    </location>
    <ligand>
        <name>GTP</name>
        <dbReference type="ChEBI" id="CHEBI:37565"/>
        <label>2</label>
    </ligand>
</feature>
<dbReference type="InterPro" id="IPR003593">
    <property type="entry name" value="AAA+_ATPase"/>
</dbReference>
<evidence type="ECO:0000256" key="11">
    <source>
        <dbReference type="RuleBase" id="RU004481"/>
    </source>
</evidence>
<dbReference type="InterPro" id="IPR016484">
    <property type="entry name" value="GTPase_Der"/>
</dbReference>
<dbReference type="InterPro" id="IPR027417">
    <property type="entry name" value="P-loop_NTPase"/>
</dbReference>
<keyword evidence="4 11" id="KW-0677">Repeat</keyword>
<evidence type="ECO:0000256" key="6">
    <source>
        <dbReference type="ARBA" id="ARBA00023134"/>
    </source>
</evidence>
<dbReference type="CDD" id="cd01894">
    <property type="entry name" value="EngA1"/>
    <property type="match status" value="1"/>
</dbReference>
<dbReference type="NCBIfam" id="NF002828">
    <property type="entry name" value="PRK03003.1"/>
    <property type="match status" value="1"/>
</dbReference>
<dbReference type="Gene3D" id="3.40.50.300">
    <property type="entry name" value="P-loop containing nucleotide triphosphate hydrolases"/>
    <property type="match status" value="2"/>
</dbReference>
<dbReference type="EMBL" id="VIWU01000001">
    <property type="protein sequence ID" value="TWF80264.1"/>
    <property type="molecule type" value="Genomic_DNA"/>
</dbReference>
<feature type="binding site" evidence="9">
    <location>
        <begin position="46"/>
        <end position="53"/>
    </location>
    <ligand>
        <name>GTP</name>
        <dbReference type="ChEBI" id="CHEBI:37565"/>
        <label>1</label>
    </ligand>
</feature>
<dbReference type="InterPro" id="IPR032859">
    <property type="entry name" value="KH_dom-like"/>
</dbReference>
<dbReference type="FunFam" id="3.40.50.300:FF:000040">
    <property type="entry name" value="GTPase Der"/>
    <property type="match status" value="1"/>
</dbReference>
<organism evidence="14 15">
    <name type="scientific">Pseudonocardia hierapolitana</name>
    <dbReference type="NCBI Taxonomy" id="1128676"/>
    <lineage>
        <taxon>Bacteria</taxon>
        <taxon>Bacillati</taxon>
        <taxon>Actinomycetota</taxon>
        <taxon>Actinomycetes</taxon>
        <taxon>Pseudonocardiales</taxon>
        <taxon>Pseudonocardiaceae</taxon>
        <taxon>Pseudonocardia</taxon>
    </lineage>
</organism>
<dbReference type="NCBIfam" id="TIGR00231">
    <property type="entry name" value="small_GTP"/>
    <property type="match status" value="2"/>
</dbReference>
<keyword evidence="15" id="KW-1185">Reference proteome</keyword>
<dbReference type="InterPro" id="IPR031166">
    <property type="entry name" value="G_ENGA"/>
</dbReference>
<dbReference type="GO" id="GO:0042254">
    <property type="term" value="P:ribosome biogenesis"/>
    <property type="evidence" value="ECO:0007669"/>
    <property type="project" value="UniProtKB-KW"/>
</dbReference>
<accession>A0A561SZG4</accession>
<dbReference type="PROSITE" id="PS51712">
    <property type="entry name" value="G_ENGA"/>
    <property type="match status" value="2"/>
</dbReference>
<evidence type="ECO:0000313" key="15">
    <source>
        <dbReference type="Proteomes" id="UP000321261"/>
    </source>
</evidence>
<dbReference type="PIRSF" id="PIRSF006485">
    <property type="entry name" value="GTP-binding_EngA"/>
    <property type="match status" value="1"/>
</dbReference>
<feature type="binding site" evidence="9">
    <location>
        <begin position="333"/>
        <end position="336"/>
    </location>
    <ligand>
        <name>GTP</name>
        <dbReference type="ChEBI" id="CHEBI:37565"/>
        <label>2</label>
    </ligand>
</feature>
<gene>
    <name evidence="9" type="primary">der</name>
    <name evidence="14" type="ORF">FHX44_116206</name>
</gene>
<dbReference type="SMART" id="SM00382">
    <property type="entry name" value="AAA"/>
    <property type="match status" value="2"/>
</dbReference>
<comment type="caution">
    <text evidence="14">The sequence shown here is derived from an EMBL/GenBank/DDBJ whole genome shotgun (WGS) entry which is preliminary data.</text>
</comment>
<reference evidence="14 15" key="1">
    <citation type="submission" date="2019-06" db="EMBL/GenBank/DDBJ databases">
        <title>Sequencing the genomes of 1000 actinobacteria strains.</title>
        <authorList>
            <person name="Klenk H.-P."/>
        </authorList>
    </citation>
    <scope>NUCLEOTIDE SEQUENCE [LARGE SCALE GENOMIC DNA]</scope>
    <source>
        <strain evidence="14 15">DSM 45671</strain>
    </source>
</reference>
<dbReference type="PANTHER" id="PTHR43834:SF6">
    <property type="entry name" value="GTPASE DER"/>
    <property type="match status" value="1"/>
</dbReference>
<dbReference type="PRINTS" id="PR00326">
    <property type="entry name" value="GTP1OBG"/>
</dbReference>
<dbReference type="Pfam" id="PF14714">
    <property type="entry name" value="KH_dom-like"/>
    <property type="match status" value="1"/>
</dbReference>
<comment type="subunit">
    <text evidence="9">Associates with the 50S ribosomal subunit.</text>
</comment>
<feature type="binding site" evidence="9">
    <location>
        <begin position="93"/>
        <end position="97"/>
    </location>
    <ligand>
        <name>GTP</name>
        <dbReference type="ChEBI" id="CHEBI:37565"/>
        <label>1</label>
    </ligand>
</feature>
<dbReference type="Pfam" id="PF01926">
    <property type="entry name" value="MMR_HSR1"/>
    <property type="match status" value="2"/>
</dbReference>
<dbReference type="Proteomes" id="UP000321261">
    <property type="component" value="Unassembled WGS sequence"/>
</dbReference>
<dbReference type="AlphaFoldDB" id="A0A561SZG4"/>
<sequence>MNGTDDRAAMAALGIDPDEFGAPDSPGTPDEGTEAAPPAPVLAVVGRPNVGKSTLVNRLLGRREAVVQDIPGVTRDRVAYDALWNGRRFTLVDTGGWEPDATGLQAAVAAQADLAMQTADAVLLVVDASVGATATDEAVARVLRRSDRPVLLAATKVDDDRLISDTAALWRLGLGEPHPVSGLHGRGSGDLLDAILEALPETPRDDFGATGTGPRRVALVGKPNVGKSSLLNRVSGELRSVVHDVAGTTVDPVDSLVELDGEVWRFVDTAGLRKRVQTASGMEYYASLRTRAAIEAAEVAVVLIDASEPIAEQDQRVISMVEEAGRALVLVFNKWDLVDEDRRHAMKRELERDLVRVQWAERVNVSALTGRAVAKIAPVLRTALASWDKRIPTGRLNGWLSDVIAATPPPVRGGKQPKVLFATQAQTRPPTFVLFSTGFLEAGYRRFLERRLREEFGFTGSPVRISVRVREKRNRKG</sequence>
<dbReference type="SUPFAM" id="SSF52540">
    <property type="entry name" value="P-loop containing nucleoside triphosphate hydrolases"/>
    <property type="match status" value="2"/>
</dbReference>
<evidence type="ECO:0000256" key="2">
    <source>
        <dbReference type="ARBA" id="ARBA00020953"/>
    </source>
</evidence>
<evidence type="ECO:0000313" key="14">
    <source>
        <dbReference type="EMBL" id="TWF80264.1"/>
    </source>
</evidence>
<proteinExistence type="inferred from homology"/>
<evidence type="ECO:0000256" key="3">
    <source>
        <dbReference type="ARBA" id="ARBA00022517"/>
    </source>
</evidence>
<feature type="domain" description="EngA-type G" evidence="13">
    <location>
        <begin position="40"/>
        <end position="203"/>
    </location>
</feature>
<keyword evidence="5 9" id="KW-0547">Nucleotide-binding</keyword>
<evidence type="ECO:0000256" key="10">
    <source>
        <dbReference type="PROSITE-ProRule" id="PRU01049"/>
    </source>
</evidence>
<name>A0A561SZG4_9PSEU</name>
<dbReference type="GO" id="GO:0005525">
    <property type="term" value="F:GTP binding"/>
    <property type="evidence" value="ECO:0007669"/>
    <property type="project" value="UniProtKB-UniRule"/>
</dbReference>
<dbReference type="NCBIfam" id="TIGR03594">
    <property type="entry name" value="GTPase_EngA"/>
    <property type="match status" value="1"/>
</dbReference>
<feature type="binding site" evidence="9">
    <location>
        <begin position="268"/>
        <end position="272"/>
    </location>
    <ligand>
        <name>GTP</name>
        <dbReference type="ChEBI" id="CHEBI:37565"/>
        <label>2</label>
    </ligand>
</feature>
<feature type="region of interest" description="Disordered" evidence="12">
    <location>
        <begin position="1"/>
        <end position="37"/>
    </location>
</feature>
<comment type="similarity">
    <text evidence="1 9 10 11">Belongs to the TRAFAC class TrmE-Era-EngA-EngB-Septin-like GTPase superfamily. EngA (Der) GTPase family.</text>
</comment>
<evidence type="ECO:0000256" key="8">
    <source>
        <dbReference type="ARBA" id="ARBA00053470"/>
    </source>
</evidence>
<evidence type="ECO:0000259" key="13">
    <source>
        <dbReference type="PROSITE" id="PS51712"/>
    </source>
</evidence>
<evidence type="ECO:0000256" key="1">
    <source>
        <dbReference type="ARBA" id="ARBA00008279"/>
    </source>
</evidence>
<dbReference type="FunFam" id="3.40.50.300:FF:000057">
    <property type="entry name" value="GTPase Der"/>
    <property type="match status" value="1"/>
</dbReference>
<evidence type="ECO:0000256" key="5">
    <source>
        <dbReference type="ARBA" id="ARBA00022741"/>
    </source>
</evidence>
<dbReference type="PANTHER" id="PTHR43834">
    <property type="entry name" value="GTPASE DER"/>
    <property type="match status" value="1"/>
</dbReference>
<dbReference type="InterPro" id="IPR005225">
    <property type="entry name" value="Small_GTP-bd"/>
</dbReference>
<dbReference type="InterPro" id="IPR015946">
    <property type="entry name" value="KH_dom-like_a/b"/>
</dbReference>
<dbReference type="CDD" id="cd01895">
    <property type="entry name" value="EngA2"/>
    <property type="match status" value="1"/>
</dbReference>
<dbReference type="InterPro" id="IPR006073">
    <property type="entry name" value="GTP-bd"/>
</dbReference>
<feature type="domain" description="EngA-type G" evidence="13">
    <location>
        <begin position="215"/>
        <end position="388"/>
    </location>
</feature>
<dbReference type="GO" id="GO:0043022">
    <property type="term" value="F:ribosome binding"/>
    <property type="evidence" value="ECO:0007669"/>
    <property type="project" value="TreeGrafter"/>
</dbReference>
<keyword evidence="3 9" id="KW-0690">Ribosome biogenesis</keyword>
<dbReference type="Gene3D" id="3.30.300.20">
    <property type="match status" value="1"/>
</dbReference>